<dbReference type="RefSeq" id="WP_343815560.1">
    <property type="nucleotide sequence ID" value="NZ_BAAAFA010000002.1"/>
</dbReference>
<dbReference type="NCBIfam" id="TIGR02451">
    <property type="entry name" value="anti_sig_ChrR"/>
    <property type="match status" value="1"/>
</dbReference>
<dbReference type="InterPro" id="IPR012807">
    <property type="entry name" value="Anti-sigma_ChrR"/>
</dbReference>
<dbReference type="InterPro" id="IPR014710">
    <property type="entry name" value="RmlC-like_jellyroll"/>
</dbReference>
<evidence type="ECO:0000313" key="2">
    <source>
        <dbReference type="EMBL" id="GAA0813669.1"/>
    </source>
</evidence>
<gene>
    <name evidence="2" type="ORF">GCM10009111_09410</name>
</gene>
<dbReference type="Proteomes" id="UP001500021">
    <property type="component" value="Unassembled WGS sequence"/>
</dbReference>
<accession>A0ABN1L4L1</accession>
<dbReference type="SUPFAM" id="SSF51182">
    <property type="entry name" value="RmlC-like cupins"/>
    <property type="match status" value="1"/>
</dbReference>
<dbReference type="InterPro" id="IPR025979">
    <property type="entry name" value="ChrR-like_cupin_dom"/>
</dbReference>
<keyword evidence="3" id="KW-1185">Reference proteome</keyword>
<dbReference type="Pfam" id="PF12973">
    <property type="entry name" value="Cupin_7"/>
    <property type="match status" value="1"/>
</dbReference>
<comment type="caution">
    <text evidence="2">The sequence shown here is derived from an EMBL/GenBank/DDBJ whole genome shotgun (WGS) entry which is preliminary data.</text>
</comment>
<organism evidence="2 3">
    <name type="scientific">Colwellia asteriadis</name>
    <dbReference type="NCBI Taxonomy" id="517723"/>
    <lineage>
        <taxon>Bacteria</taxon>
        <taxon>Pseudomonadati</taxon>
        <taxon>Pseudomonadota</taxon>
        <taxon>Gammaproteobacteria</taxon>
        <taxon>Alteromonadales</taxon>
        <taxon>Colwelliaceae</taxon>
        <taxon>Colwellia</taxon>
    </lineage>
</organism>
<dbReference type="Gene3D" id="2.60.120.10">
    <property type="entry name" value="Jelly Rolls"/>
    <property type="match status" value="1"/>
</dbReference>
<dbReference type="InterPro" id="IPR011051">
    <property type="entry name" value="RmlC_Cupin_sf"/>
</dbReference>
<evidence type="ECO:0000313" key="3">
    <source>
        <dbReference type="Proteomes" id="UP001500021"/>
    </source>
</evidence>
<evidence type="ECO:0000259" key="1">
    <source>
        <dbReference type="Pfam" id="PF12973"/>
    </source>
</evidence>
<reference evidence="2 3" key="1">
    <citation type="journal article" date="2019" name="Int. J. Syst. Evol. Microbiol.">
        <title>The Global Catalogue of Microorganisms (GCM) 10K type strain sequencing project: providing services to taxonomists for standard genome sequencing and annotation.</title>
        <authorList>
            <consortium name="The Broad Institute Genomics Platform"/>
            <consortium name="The Broad Institute Genome Sequencing Center for Infectious Disease"/>
            <person name="Wu L."/>
            <person name="Ma J."/>
        </authorList>
    </citation>
    <scope>NUCLEOTIDE SEQUENCE [LARGE SCALE GENOMIC DNA]</scope>
    <source>
        <strain evidence="2 3">JCM 15608</strain>
    </source>
</reference>
<proteinExistence type="predicted"/>
<sequence>MIKHHPTFELLQNFVNGDLPASLAAGIAIHADMCPICQQHITQLTEQVAELNFEQEFLDKFIVDDAQDLLELADFDQMIDSITATNDIVTTKVTPEKSITFRNNEYKLPRALNNIEQGKPAHIGKLTRTRLQLDEGNIRTSLLHIDPGGSVPEHTHNGFELTLLLAGSFSDVQGEYVAGDFIMLDGNHQHHPVSEKGCLCYTVANAPLHFTQGINKLLNPIGTFIY</sequence>
<dbReference type="Gene3D" id="1.10.10.1320">
    <property type="entry name" value="Anti-sigma factor, zinc-finger domain"/>
    <property type="match status" value="1"/>
</dbReference>
<name>A0ABN1L4L1_9GAMM</name>
<feature type="domain" description="ChrR-like cupin" evidence="1">
    <location>
        <begin position="139"/>
        <end position="203"/>
    </location>
</feature>
<dbReference type="EMBL" id="BAAAFA010000002">
    <property type="protein sequence ID" value="GAA0813669.1"/>
    <property type="molecule type" value="Genomic_DNA"/>
</dbReference>
<dbReference type="CDD" id="cd20301">
    <property type="entry name" value="cupin_ChrR"/>
    <property type="match status" value="1"/>
</dbReference>
<protein>
    <submittedName>
        <fullName evidence="2">ChrR family anti-sigma-E factor</fullName>
    </submittedName>
</protein>
<dbReference type="InterPro" id="IPR041916">
    <property type="entry name" value="Anti_sigma_zinc_sf"/>
</dbReference>